<name>A0A193QIQ3_SODGM</name>
<organism evidence="1 2">
    <name type="scientific">Sodalis glossinidius (strain morsitans)</name>
    <dbReference type="NCBI Taxonomy" id="343509"/>
    <lineage>
        <taxon>Bacteria</taxon>
        <taxon>Pseudomonadati</taxon>
        <taxon>Pseudomonadota</taxon>
        <taxon>Gammaproteobacteria</taxon>
        <taxon>Enterobacterales</taxon>
        <taxon>Bruguierivoracaceae</taxon>
        <taxon>Sodalis</taxon>
    </lineage>
</organism>
<evidence type="ECO:0000313" key="2">
    <source>
        <dbReference type="Proteomes" id="UP000245838"/>
    </source>
</evidence>
<proteinExistence type="predicted"/>
<gene>
    <name evidence="1" type="ORF">SGGMMB4_02567</name>
</gene>
<evidence type="ECO:0000313" key="1">
    <source>
        <dbReference type="EMBL" id="CRL45064.1"/>
    </source>
</evidence>
<dbReference type="Proteomes" id="UP000245838">
    <property type="component" value="Chromosome sggmmb4_Chromosome"/>
</dbReference>
<sequence length="46" mass="5383">MEETTNIPIVLVHGYHGNPSVMNNLENFFLQHNQPNIYKFDYSKST</sequence>
<reference evidence="1 2" key="1">
    <citation type="submission" date="2015-05" db="EMBL/GenBank/DDBJ databases">
        <authorList>
            <person name="Goodhead I."/>
        </authorList>
    </citation>
    <scope>NUCLEOTIDE SEQUENCE [LARGE SCALE GENOMIC DNA]</scope>
    <source>
        <strain evidence="2">morsitans</strain>
    </source>
</reference>
<dbReference type="InterPro" id="IPR029058">
    <property type="entry name" value="AB_hydrolase_fold"/>
</dbReference>
<accession>A0A193QIQ3</accession>
<dbReference type="SUPFAM" id="SSF53474">
    <property type="entry name" value="alpha/beta-Hydrolases"/>
    <property type="match status" value="1"/>
</dbReference>
<dbReference type="Gene3D" id="3.40.50.1820">
    <property type="entry name" value="alpha/beta hydrolase"/>
    <property type="match status" value="1"/>
</dbReference>
<protein>
    <submittedName>
        <fullName evidence="1">Uncharacterized protein</fullName>
    </submittedName>
</protein>
<dbReference type="EMBL" id="LN854557">
    <property type="protein sequence ID" value="CRL45064.1"/>
    <property type="molecule type" value="Genomic_DNA"/>
</dbReference>
<dbReference type="AlphaFoldDB" id="A0A193QIQ3"/>